<accession>R7QMS8</accession>
<dbReference type="Gramene" id="CDF38690">
    <property type="protein sequence ID" value="CDF38690"/>
    <property type="gene ID" value="CHC_T00001181001"/>
</dbReference>
<evidence type="ECO:0000313" key="2">
    <source>
        <dbReference type="Proteomes" id="UP000012073"/>
    </source>
</evidence>
<dbReference type="EMBL" id="HG001953">
    <property type="protein sequence ID" value="CDF38690.1"/>
    <property type="molecule type" value="Genomic_DNA"/>
</dbReference>
<dbReference type="GeneID" id="17326314"/>
<protein>
    <submittedName>
        <fullName evidence="1">Uncharacterized protein</fullName>
    </submittedName>
</protein>
<dbReference type="AlphaFoldDB" id="R7QMS8"/>
<name>R7QMS8_CHOCR</name>
<gene>
    <name evidence="1" type="ORF">CHC_T00001181001</name>
</gene>
<dbReference type="Proteomes" id="UP000012073">
    <property type="component" value="Unassembled WGS sequence"/>
</dbReference>
<reference evidence="2" key="1">
    <citation type="journal article" date="2013" name="Proc. Natl. Acad. Sci. U.S.A.">
        <title>Genome structure and metabolic features in the red seaweed Chondrus crispus shed light on evolution of the Archaeplastida.</title>
        <authorList>
            <person name="Collen J."/>
            <person name="Porcel B."/>
            <person name="Carre W."/>
            <person name="Ball S.G."/>
            <person name="Chaparro C."/>
            <person name="Tonon T."/>
            <person name="Barbeyron T."/>
            <person name="Michel G."/>
            <person name="Noel B."/>
            <person name="Valentin K."/>
            <person name="Elias M."/>
            <person name="Artiguenave F."/>
            <person name="Arun A."/>
            <person name="Aury J.M."/>
            <person name="Barbosa-Neto J.F."/>
            <person name="Bothwell J.H."/>
            <person name="Bouget F.Y."/>
            <person name="Brillet L."/>
            <person name="Cabello-Hurtado F."/>
            <person name="Capella-Gutierrez S."/>
            <person name="Charrier B."/>
            <person name="Cladiere L."/>
            <person name="Cock J.M."/>
            <person name="Coelho S.M."/>
            <person name="Colleoni C."/>
            <person name="Czjzek M."/>
            <person name="Da Silva C."/>
            <person name="Delage L."/>
            <person name="Denoeud F."/>
            <person name="Deschamps P."/>
            <person name="Dittami S.M."/>
            <person name="Gabaldon T."/>
            <person name="Gachon C.M."/>
            <person name="Groisillier A."/>
            <person name="Herve C."/>
            <person name="Jabbari K."/>
            <person name="Katinka M."/>
            <person name="Kloareg B."/>
            <person name="Kowalczyk N."/>
            <person name="Labadie K."/>
            <person name="Leblanc C."/>
            <person name="Lopez P.J."/>
            <person name="McLachlan D.H."/>
            <person name="Meslet-Cladiere L."/>
            <person name="Moustafa A."/>
            <person name="Nehr Z."/>
            <person name="Nyvall Collen P."/>
            <person name="Panaud O."/>
            <person name="Partensky F."/>
            <person name="Poulain J."/>
            <person name="Rensing S.A."/>
            <person name="Rousvoal S."/>
            <person name="Samson G."/>
            <person name="Symeonidi A."/>
            <person name="Weissenbach J."/>
            <person name="Zambounis A."/>
            <person name="Wincker P."/>
            <person name="Boyen C."/>
        </authorList>
    </citation>
    <scope>NUCLEOTIDE SEQUENCE [LARGE SCALE GENOMIC DNA]</scope>
    <source>
        <strain evidence="2">cv. Stackhouse</strain>
    </source>
</reference>
<organism evidence="1 2">
    <name type="scientific">Chondrus crispus</name>
    <name type="common">Carrageen Irish moss</name>
    <name type="synonym">Polymorpha crispa</name>
    <dbReference type="NCBI Taxonomy" id="2769"/>
    <lineage>
        <taxon>Eukaryota</taxon>
        <taxon>Rhodophyta</taxon>
        <taxon>Florideophyceae</taxon>
        <taxon>Rhodymeniophycidae</taxon>
        <taxon>Gigartinales</taxon>
        <taxon>Gigartinaceae</taxon>
        <taxon>Chondrus</taxon>
    </lineage>
</organism>
<sequence length="49" mass="5440">MSHAPHPTTRLHLDSNQIPLFSLNAVKTALLGLVDQERPKRPASLCAFF</sequence>
<proteinExistence type="predicted"/>
<keyword evidence="2" id="KW-1185">Reference proteome</keyword>
<dbReference type="KEGG" id="ccp:CHC_T00001181001"/>
<evidence type="ECO:0000313" key="1">
    <source>
        <dbReference type="EMBL" id="CDF38690.1"/>
    </source>
</evidence>
<dbReference type="RefSeq" id="XP_005718595.1">
    <property type="nucleotide sequence ID" value="XM_005718538.1"/>
</dbReference>